<name>A0A9Q0AQL3_9PEZI</name>
<dbReference type="Gene3D" id="4.10.240.10">
    <property type="entry name" value="Zn(2)-C6 fungal-type DNA-binding domain"/>
    <property type="match status" value="1"/>
</dbReference>
<dbReference type="CDD" id="cd12148">
    <property type="entry name" value="fungal_TF_MHR"/>
    <property type="match status" value="1"/>
</dbReference>
<dbReference type="GO" id="GO:0003677">
    <property type="term" value="F:DNA binding"/>
    <property type="evidence" value="ECO:0007669"/>
    <property type="project" value="InterPro"/>
</dbReference>
<feature type="region of interest" description="Disordered" evidence="4">
    <location>
        <begin position="396"/>
        <end position="419"/>
    </location>
</feature>
<dbReference type="InterPro" id="IPR050613">
    <property type="entry name" value="Sec_Metabolite_Reg"/>
</dbReference>
<dbReference type="Pfam" id="PF00172">
    <property type="entry name" value="Zn_clus"/>
    <property type="match status" value="1"/>
</dbReference>
<comment type="caution">
    <text evidence="6">The sequence shown here is derived from an EMBL/GenBank/DDBJ whole genome shotgun (WGS) entry which is preliminary data.</text>
</comment>
<keyword evidence="7" id="KW-1185">Reference proteome</keyword>
<dbReference type="CDD" id="cd00067">
    <property type="entry name" value="GAL4"/>
    <property type="match status" value="1"/>
</dbReference>
<feature type="compositionally biased region" description="Polar residues" evidence="4">
    <location>
        <begin position="704"/>
        <end position="713"/>
    </location>
</feature>
<accession>A0A9Q0AQL3</accession>
<evidence type="ECO:0000313" key="6">
    <source>
        <dbReference type="EMBL" id="KAI1873657.1"/>
    </source>
</evidence>
<organism evidence="6 7">
    <name type="scientific">Neoarthrinium moseri</name>
    <dbReference type="NCBI Taxonomy" id="1658444"/>
    <lineage>
        <taxon>Eukaryota</taxon>
        <taxon>Fungi</taxon>
        <taxon>Dikarya</taxon>
        <taxon>Ascomycota</taxon>
        <taxon>Pezizomycotina</taxon>
        <taxon>Sordariomycetes</taxon>
        <taxon>Xylariomycetidae</taxon>
        <taxon>Amphisphaeriales</taxon>
        <taxon>Apiosporaceae</taxon>
        <taxon>Neoarthrinium</taxon>
    </lineage>
</organism>
<evidence type="ECO:0000313" key="7">
    <source>
        <dbReference type="Proteomes" id="UP000829685"/>
    </source>
</evidence>
<dbReference type="SMART" id="SM00066">
    <property type="entry name" value="GAL4"/>
    <property type="match status" value="1"/>
</dbReference>
<dbReference type="SMART" id="SM00906">
    <property type="entry name" value="Fungal_trans"/>
    <property type="match status" value="1"/>
</dbReference>
<sequence>MADHSQSGGTAVDALVGEVTPPNDADNGAAPSKPPPRKRRRVVISCLDCHKRKQKCDRQLPCANCVSRGKANTCRYETGTPLVRDQHRKGSAHSSSNSHEPSPPEHHAAHDALPIKPVDFGYSNTGAGASTLGFIKKIEGVGGSGEQPMPTVGSDAQDGEHFGSRERYKSLVRHLPARTFVEKLVAIYMKEFNWMYYGFCEAEFMEQLDQWYQLPFHLLSNAGPQGIEPTLRSFPALVFQILASALLTIPDEDDENFVSLKYAGNMTFEDLASEYSETGVAILSLLGKRQMTVSTVLAGWVRAAFLKFTGQVTEAWHQVGTSIRDAQEIGLHRDQFDPQPSANSNTEAALEAMWSAQTRRRIWYILVSWDLHTGAVLGRPTSVDFRVLRRTEPVDAPIPKDRRKTPVFPRSEQDPPTPLTRSLWAFEAMRPLRDILDLEKEGPFPKDFSRVEKLHQELLDLQERTPPYFRLENPDTQFDHLPECWWLPLVRPALPQLISFNLMALHRPYIFTRASSRHEALKASLDMLEAQRSQFRALDPQQYKTFSLFFGTFDAIVMMASIYILFPKEHPDLLADALQHFSWGVERFEAMADRNRLAAAALGVLNAIYIRLKKAMGCGFLVSRFWPPNFKCPNQGPDQCPHRYPQAPGNGTGAANTTTGSETSPDAEPSERSSSNQQHPSIPSASASASASASGSSVPADQGTGPNTLSSGLTPGADMFATPDWSFPTDFDFSSLPPMYPMGDVAYNDLTGIRDDGYTTTAMTGGALAAGGQWPGTTAADGMSTMGAVAGMGGLDGQGNPEEVPWAFGGEFGNDTIWNLLNQFPPH</sequence>
<dbReference type="PROSITE" id="PS50048">
    <property type="entry name" value="ZN2_CY6_FUNGAL_2"/>
    <property type="match status" value="1"/>
</dbReference>
<feature type="region of interest" description="Disordered" evidence="4">
    <location>
        <begin position="641"/>
        <end position="715"/>
    </location>
</feature>
<dbReference type="SUPFAM" id="SSF57701">
    <property type="entry name" value="Zn2/Cys6 DNA-binding domain"/>
    <property type="match status" value="1"/>
</dbReference>
<dbReference type="PANTHER" id="PTHR31001:SF87">
    <property type="entry name" value="COL-21"/>
    <property type="match status" value="1"/>
</dbReference>
<evidence type="ECO:0000256" key="2">
    <source>
        <dbReference type="ARBA" id="ARBA00022723"/>
    </source>
</evidence>
<gene>
    <name evidence="6" type="ORF">JX265_005279</name>
</gene>
<dbReference type="Proteomes" id="UP000829685">
    <property type="component" value="Unassembled WGS sequence"/>
</dbReference>
<keyword evidence="2" id="KW-0479">Metal-binding</keyword>
<feature type="compositionally biased region" description="Low complexity" evidence="4">
    <location>
        <begin position="680"/>
        <end position="700"/>
    </location>
</feature>
<dbReference type="GO" id="GO:0006351">
    <property type="term" value="P:DNA-templated transcription"/>
    <property type="evidence" value="ECO:0007669"/>
    <property type="project" value="InterPro"/>
</dbReference>
<dbReference type="InterPro" id="IPR007219">
    <property type="entry name" value="XnlR_reg_dom"/>
</dbReference>
<dbReference type="GO" id="GO:0000981">
    <property type="term" value="F:DNA-binding transcription factor activity, RNA polymerase II-specific"/>
    <property type="evidence" value="ECO:0007669"/>
    <property type="project" value="InterPro"/>
</dbReference>
<evidence type="ECO:0000256" key="4">
    <source>
        <dbReference type="SAM" id="MobiDB-lite"/>
    </source>
</evidence>
<comment type="subcellular location">
    <subcellularLocation>
        <location evidence="1">Nucleus</location>
    </subcellularLocation>
</comment>
<dbReference type="EMBL" id="JAFIMR010000010">
    <property type="protein sequence ID" value="KAI1873657.1"/>
    <property type="molecule type" value="Genomic_DNA"/>
</dbReference>
<dbReference type="PANTHER" id="PTHR31001">
    <property type="entry name" value="UNCHARACTERIZED TRANSCRIPTIONAL REGULATORY PROTEIN"/>
    <property type="match status" value="1"/>
</dbReference>
<feature type="region of interest" description="Disordered" evidence="4">
    <location>
        <begin position="1"/>
        <end position="40"/>
    </location>
</feature>
<dbReference type="AlphaFoldDB" id="A0A9Q0AQL3"/>
<evidence type="ECO:0000256" key="1">
    <source>
        <dbReference type="ARBA" id="ARBA00004123"/>
    </source>
</evidence>
<dbReference type="GO" id="GO:0008270">
    <property type="term" value="F:zinc ion binding"/>
    <property type="evidence" value="ECO:0007669"/>
    <property type="project" value="InterPro"/>
</dbReference>
<protein>
    <recommendedName>
        <fullName evidence="5">Zn(2)-C6 fungal-type domain-containing protein</fullName>
    </recommendedName>
</protein>
<evidence type="ECO:0000259" key="5">
    <source>
        <dbReference type="PROSITE" id="PS50048"/>
    </source>
</evidence>
<dbReference type="GO" id="GO:0005634">
    <property type="term" value="C:nucleus"/>
    <property type="evidence" value="ECO:0007669"/>
    <property type="project" value="UniProtKB-SubCell"/>
</dbReference>
<dbReference type="InterPro" id="IPR036864">
    <property type="entry name" value="Zn2-C6_fun-type_DNA-bd_sf"/>
</dbReference>
<feature type="domain" description="Zn(2)-C6 fungal-type" evidence="5">
    <location>
        <begin position="45"/>
        <end position="76"/>
    </location>
</feature>
<feature type="region of interest" description="Disordered" evidence="4">
    <location>
        <begin position="80"/>
        <end position="110"/>
    </location>
</feature>
<dbReference type="PROSITE" id="PS00463">
    <property type="entry name" value="ZN2_CY6_FUNGAL_1"/>
    <property type="match status" value="1"/>
</dbReference>
<dbReference type="InterPro" id="IPR001138">
    <property type="entry name" value="Zn2Cys6_DnaBD"/>
</dbReference>
<proteinExistence type="predicted"/>
<evidence type="ECO:0000256" key="3">
    <source>
        <dbReference type="ARBA" id="ARBA00023242"/>
    </source>
</evidence>
<keyword evidence="3" id="KW-0539">Nucleus</keyword>
<dbReference type="Pfam" id="PF04082">
    <property type="entry name" value="Fungal_trans"/>
    <property type="match status" value="1"/>
</dbReference>
<reference evidence="6" key="1">
    <citation type="submission" date="2021-03" db="EMBL/GenBank/DDBJ databases">
        <title>Revisited historic fungal species revealed as producer of novel bioactive compounds through whole genome sequencing and comparative genomics.</title>
        <authorList>
            <person name="Vignolle G.A."/>
            <person name="Hochenegger N."/>
            <person name="Mach R.L."/>
            <person name="Mach-Aigner A.R."/>
            <person name="Javad Rahimi M."/>
            <person name="Salim K.A."/>
            <person name="Chan C.M."/>
            <person name="Lim L.B.L."/>
            <person name="Cai F."/>
            <person name="Druzhinina I.S."/>
            <person name="U'Ren J.M."/>
            <person name="Derntl C."/>
        </authorList>
    </citation>
    <scope>NUCLEOTIDE SEQUENCE</scope>
    <source>
        <strain evidence="6">TUCIM 5799</strain>
    </source>
</reference>